<evidence type="ECO:0000256" key="4">
    <source>
        <dbReference type="ARBA" id="ARBA00022989"/>
    </source>
</evidence>
<keyword evidence="6" id="KW-0675">Receptor</keyword>
<evidence type="ECO:0000313" key="9">
    <source>
        <dbReference type="Proteomes" id="UP000594261"/>
    </source>
</evidence>
<evidence type="ECO:0000256" key="3">
    <source>
        <dbReference type="ARBA" id="ARBA00022729"/>
    </source>
</evidence>
<dbReference type="InterPro" id="IPR046956">
    <property type="entry name" value="RLP23-like"/>
</dbReference>
<dbReference type="AlphaFoldDB" id="A0A7N2LPJ1"/>
<evidence type="ECO:0000256" key="5">
    <source>
        <dbReference type="ARBA" id="ARBA00023136"/>
    </source>
</evidence>
<dbReference type="InParanoid" id="A0A7N2LPJ1"/>
<sequence length="225" mass="24968">MLPSSSLATQLDATAGCLFQISSTTPFLWDVDASFSGETSPYLSNLSSLRIDFGGNRLSGNLSSWIESDIFMLCLQSNLFSGIIPQKWCNLYKLRILDLAQNNLSGGILDCFNNFTAMVDHNTFGYKLIENYTEKAYIVAKGREYEYDRTLQLVTYIDLSRNSLTGEIPIQITSLTSLGTLNLSMNHLFGSIPKNIGNMRWLETLDLSNNRPFGPILGSMSSLAS</sequence>
<evidence type="ECO:0000256" key="1">
    <source>
        <dbReference type="ARBA" id="ARBA00004479"/>
    </source>
</evidence>
<dbReference type="OMA" id="YVSSWIS"/>
<accession>A0A7N2LPJ1</accession>
<organism evidence="8 9">
    <name type="scientific">Quercus lobata</name>
    <name type="common">Valley oak</name>
    <dbReference type="NCBI Taxonomy" id="97700"/>
    <lineage>
        <taxon>Eukaryota</taxon>
        <taxon>Viridiplantae</taxon>
        <taxon>Streptophyta</taxon>
        <taxon>Embryophyta</taxon>
        <taxon>Tracheophyta</taxon>
        <taxon>Spermatophyta</taxon>
        <taxon>Magnoliopsida</taxon>
        <taxon>eudicotyledons</taxon>
        <taxon>Gunneridae</taxon>
        <taxon>Pentapetalae</taxon>
        <taxon>rosids</taxon>
        <taxon>fabids</taxon>
        <taxon>Fagales</taxon>
        <taxon>Fagaceae</taxon>
        <taxon>Quercus</taxon>
    </lineage>
</organism>
<keyword evidence="7" id="KW-0325">Glycoprotein</keyword>
<keyword evidence="3" id="KW-0732">Signal</keyword>
<dbReference type="SUPFAM" id="SSF52058">
    <property type="entry name" value="L domain-like"/>
    <property type="match status" value="1"/>
</dbReference>
<keyword evidence="2" id="KW-0812">Transmembrane</keyword>
<keyword evidence="9" id="KW-1185">Reference proteome</keyword>
<name>A0A7N2LPJ1_QUELO</name>
<dbReference type="Proteomes" id="UP000594261">
    <property type="component" value="Chromosome 5"/>
</dbReference>
<keyword evidence="5" id="KW-0472">Membrane</keyword>
<evidence type="ECO:0000256" key="2">
    <source>
        <dbReference type="ARBA" id="ARBA00022692"/>
    </source>
</evidence>
<comment type="subcellular location">
    <subcellularLocation>
        <location evidence="1">Membrane</location>
        <topology evidence="1">Single-pass type I membrane protein</topology>
    </subcellularLocation>
</comment>
<dbReference type="PANTHER" id="PTHR48063:SF90">
    <property type="entry name" value="OS11G0565920 PROTEIN"/>
    <property type="match status" value="1"/>
</dbReference>
<dbReference type="EnsemblPlants" id="QL05p024097:mrna">
    <property type="protein sequence ID" value="QL05p024097:mrna"/>
    <property type="gene ID" value="QL05p024097"/>
</dbReference>
<dbReference type="Pfam" id="PF00560">
    <property type="entry name" value="LRR_1"/>
    <property type="match status" value="4"/>
</dbReference>
<keyword evidence="4" id="KW-1133">Transmembrane helix</keyword>
<protein>
    <submittedName>
        <fullName evidence="8">Uncharacterized protein</fullName>
    </submittedName>
</protein>
<dbReference type="Gene3D" id="3.80.10.10">
    <property type="entry name" value="Ribonuclease Inhibitor"/>
    <property type="match status" value="1"/>
</dbReference>
<evidence type="ECO:0000256" key="6">
    <source>
        <dbReference type="ARBA" id="ARBA00023170"/>
    </source>
</evidence>
<proteinExistence type="predicted"/>
<dbReference type="PANTHER" id="PTHR48063">
    <property type="entry name" value="LRR RECEPTOR-LIKE KINASE"/>
    <property type="match status" value="1"/>
</dbReference>
<dbReference type="InterPro" id="IPR001611">
    <property type="entry name" value="Leu-rich_rpt"/>
</dbReference>
<dbReference type="GO" id="GO:0016020">
    <property type="term" value="C:membrane"/>
    <property type="evidence" value="ECO:0007669"/>
    <property type="project" value="UniProtKB-SubCell"/>
</dbReference>
<dbReference type="Gramene" id="QL05p024097:mrna">
    <property type="protein sequence ID" value="QL05p024097:mrna"/>
    <property type="gene ID" value="QL05p024097"/>
</dbReference>
<reference evidence="8" key="2">
    <citation type="submission" date="2021-01" db="UniProtKB">
        <authorList>
            <consortium name="EnsemblPlants"/>
        </authorList>
    </citation>
    <scope>IDENTIFICATION</scope>
</reference>
<dbReference type="EMBL" id="LRBV02000005">
    <property type="status" value="NOT_ANNOTATED_CDS"/>
    <property type="molecule type" value="Genomic_DNA"/>
</dbReference>
<dbReference type="InterPro" id="IPR032675">
    <property type="entry name" value="LRR_dom_sf"/>
</dbReference>
<evidence type="ECO:0000313" key="8">
    <source>
        <dbReference type="EnsemblPlants" id="QL05p024097:mrna"/>
    </source>
</evidence>
<reference evidence="8 9" key="1">
    <citation type="journal article" date="2016" name="G3 (Bethesda)">
        <title>First Draft Assembly and Annotation of the Genome of a California Endemic Oak Quercus lobata Nee (Fagaceae).</title>
        <authorList>
            <person name="Sork V.L."/>
            <person name="Fitz-Gibbon S.T."/>
            <person name="Puiu D."/>
            <person name="Crepeau M."/>
            <person name="Gugger P.F."/>
            <person name="Sherman R."/>
            <person name="Stevens K."/>
            <person name="Langley C.H."/>
            <person name="Pellegrini M."/>
            <person name="Salzberg S.L."/>
        </authorList>
    </citation>
    <scope>NUCLEOTIDE SEQUENCE [LARGE SCALE GENOMIC DNA]</scope>
    <source>
        <strain evidence="8 9">cv. SW786</strain>
    </source>
</reference>
<evidence type="ECO:0000256" key="7">
    <source>
        <dbReference type="ARBA" id="ARBA00023180"/>
    </source>
</evidence>